<dbReference type="EMBL" id="JAVYII010000001">
    <property type="protein sequence ID" value="MDT9592177.1"/>
    <property type="molecule type" value="Genomic_DNA"/>
</dbReference>
<dbReference type="InterPro" id="IPR036388">
    <property type="entry name" value="WH-like_DNA-bd_sf"/>
</dbReference>
<dbReference type="Gene3D" id="1.10.10.10">
    <property type="entry name" value="Winged helix-like DNA-binding domain superfamily/Winged helix DNA-binding domain"/>
    <property type="match status" value="1"/>
</dbReference>
<sequence>MTEQAESDEQLARSETLGREWTRVRRRRVVFPESLLEESAFRLLLHLDDHGPRTLTSLAEQMEVELSTVSRQMTALVRQGLAHRVLADDGARLVEPTTDGLAALTHDRRLRARVWGDAMAEMGAERLDAMLVLLGDFNDALDRATARARAADPPTA</sequence>
<dbReference type="InterPro" id="IPR000835">
    <property type="entry name" value="HTH_MarR-typ"/>
</dbReference>
<dbReference type="SUPFAM" id="SSF46785">
    <property type="entry name" value="Winged helix' DNA-binding domain"/>
    <property type="match status" value="1"/>
</dbReference>
<gene>
    <name evidence="2" type="ORF">RDV89_03815</name>
</gene>
<comment type="caution">
    <text evidence="2">The sequence shown here is derived from an EMBL/GenBank/DDBJ whole genome shotgun (WGS) entry which is preliminary data.</text>
</comment>
<evidence type="ECO:0000259" key="1">
    <source>
        <dbReference type="SMART" id="SM00347"/>
    </source>
</evidence>
<organism evidence="2 3">
    <name type="scientific">Nocardioides imazamoxiresistens</name>
    <dbReference type="NCBI Taxonomy" id="3231893"/>
    <lineage>
        <taxon>Bacteria</taxon>
        <taxon>Bacillati</taxon>
        <taxon>Actinomycetota</taxon>
        <taxon>Actinomycetes</taxon>
        <taxon>Propionibacteriales</taxon>
        <taxon>Nocardioidaceae</taxon>
        <taxon>Nocardioides</taxon>
    </lineage>
</organism>
<accession>A0ABU3PSJ4</accession>
<dbReference type="Pfam" id="PF01047">
    <property type="entry name" value="MarR"/>
    <property type="match status" value="1"/>
</dbReference>
<dbReference type="RefSeq" id="WP_315731427.1">
    <property type="nucleotide sequence ID" value="NZ_JAVYII010000001.1"/>
</dbReference>
<feature type="domain" description="HTH marR-type" evidence="1">
    <location>
        <begin position="29"/>
        <end position="127"/>
    </location>
</feature>
<dbReference type="SMART" id="SM00347">
    <property type="entry name" value="HTH_MARR"/>
    <property type="match status" value="1"/>
</dbReference>
<name>A0ABU3PSJ4_9ACTN</name>
<keyword evidence="3" id="KW-1185">Reference proteome</keyword>
<proteinExistence type="predicted"/>
<reference evidence="2 3" key="1">
    <citation type="submission" date="2023-08" db="EMBL/GenBank/DDBJ databases">
        <title>Nocardioides seae sp. nov., a bacterium isolated from a soil.</title>
        <authorList>
            <person name="Wang X."/>
        </authorList>
    </citation>
    <scope>NUCLEOTIDE SEQUENCE [LARGE SCALE GENOMIC DNA]</scope>
    <source>
        <strain evidence="2 3">YZH12</strain>
    </source>
</reference>
<protein>
    <submittedName>
        <fullName evidence="2">MarR family transcriptional regulator</fullName>
    </submittedName>
</protein>
<evidence type="ECO:0000313" key="3">
    <source>
        <dbReference type="Proteomes" id="UP001268542"/>
    </source>
</evidence>
<dbReference type="Proteomes" id="UP001268542">
    <property type="component" value="Unassembled WGS sequence"/>
</dbReference>
<dbReference type="InterPro" id="IPR036390">
    <property type="entry name" value="WH_DNA-bd_sf"/>
</dbReference>
<evidence type="ECO:0000313" key="2">
    <source>
        <dbReference type="EMBL" id="MDT9592177.1"/>
    </source>
</evidence>